<reference evidence="2" key="1">
    <citation type="submission" date="2015-08" db="EMBL/GenBank/DDBJ databases">
        <title>Complete DNA Sequence of Pseudomonas syringae pv. actinidiae, the Causal Agent of Kiwifruit Canker Disease.</title>
        <authorList>
            <person name="Rikkerink E.H.A."/>
            <person name="Fineran P.C."/>
        </authorList>
    </citation>
    <scope>NUCLEOTIDE SEQUENCE</scope>
    <source>
        <strain evidence="2">DSM 13666</strain>
    </source>
</reference>
<dbReference type="Gene3D" id="3.30.200.20">
    <property type="entry name" value="Phosphorylase Kinase, domain 1"/>
    <property type="match status" value="1"/>
</dbReference>
<accession>A0A0M0KIF2</accession>
<proteinExistence type="predicted"/>
<dbReference type="PATRIC" id="fig|136160.3.peg.1183"/>
<comment type="caution">
    <text evidence="2">The sequence shown here is derived from an EMBL/GenBank/DDBJ whole genome shotgun (WGS) entry which is preliminary data.</text>
</comment>
<dbReference type="InterPro" id="IPR002575">
    <property type="entry name" value="Aminoglycoside_PTrfase"/>
</dbReference>
<gene>
    <name evidence="2" type="ORF">AMD02_04555</name>
</gene>
<feature type="domain" description="Aminoglycoside phosphotransferase" evidence="1">
    <location>
        <begin position="48"/>
        <end position="268"/>
    </location>
</feature>
<dbReference type="Gene3D" id="3.90.1200.10">
    <property type="match status" value="1"/>
</dbReference>
<evidence type="ECO:0000313" key="2">
    <source>
        <dbReference type="EMBL" id="KOO38213.1"/>
    </source>
</evidence>
<dbReference type="InterPro" id="IPR047175">
    <property type="entry name" value="CotS-like"/>
</dbReference>
<dbReference type="Pfam" id="PF01636">
    <property type="entry name" value="APH"/>
    <property type="match status" value="1"/>
</dbReference>
<protein>
    <recommendedName>
        <fullName evidence="1">Aminoglycoside phosphotransferase domain-containing protein</fullName>
    </recommendedName>
</protein>
<organism evidence="2">
    <name type="scientific">Halalkalibacterium halodurans</name>
    <name type="common">Bacillus halodurans</name>
    <dbReference type="NCBI Taxonomy" id="86665"/>
    <lineage>
        <taxon>Bacteria</taxon>
        <taxon>Bacillati</taxon>
        <taxon>Bacillota</taxon>
        <taxon>Bacilli</taxon>
        <taxon>Bacillales</taxon>
        <taxon>Bacillaceae</taxon>
        <taxon>Halalkalibacterium (ex Joshi et al. 2022)</taxon>
    </lineage>
</organism>
<evidence type="ECO:0000259" key="1">
    <source>
        <dbReference type="Pfam" id="PF01636"/>
    </source>
</evidence>
<name>A0A0M0KIF2_ALKHA</name>
<dbReference type="EMBL" id="LILD01000001">
    <property type="protein sequence ID" value="KOO38213.1"/>
    <property type="molecule type" value="Genomic_DNA"/>
</dbReference>
<dbReference type="GeneID" id="87598562"/>
<accession>A0A4Y7WKF0</accession>
<dbReference type="AlphaFoldDB" id="A0A0M0KIF2"/>
<dbReference type="PANTHER" id="PTHR39179:SF3">
    <property type="entry name" value="COTS-RELATED PROTEIN"/>
    <property type="match status" value="1"/>
</dbReference>
<dbReference type="RefSeq" id="WP_053430585.1">
    <property type="nucleotide sequence ID" value="NZ_CP040441.1"/>
</dbReference>
<dbReference type="GO" id="GO:0042601">
    <property type="term" value="C:endospore-forming forespore"/>
    <property type="evidence" value="ECO:0007669"/>
    <property type="project" value="TreeGrafter"/>
</dbReference>
<sequence>MQQAQLPLEAILYQYDLYPEAVEDHGENVKKLVTKHGLFALKKTQMTRSQADWFVYCMRKLDRLGYRKVVPLLPTKFGEYTLTDRDTSFYVMPWIESIPYNARESQEEKLADQLGVIHRLTVKTQPFSKEQLEASYNELRDRWDSRWLTMNRFADQAERKTYMSPYELTLLTHFSFLEHMAHTAKESLEAWYETCLEKEKYRSVLCHGRLSRAHAFFNERHEPLLFNFERAALDTPARDLASFFRHSFPHALWSEEEGHRWLYRYEQHLPLLEEEKRLLHAYLSFPDPVIYGIEAYQQQSGPPSEVKHVKRLEKRLLNLRRVERFSKSLLPTPAINESGLS</sequence>
<dbReference type="NCBIfam" id="TIGR02904">
    <property type="entry name" value="spore_ysxE"/>
    <property type="match status" value="1"/>
</dbReference>
<dbReference type="InterPro" id="IPR014253">
    <property type="entry name" value="Spore_coat_YsxE"/>
</dbReference>
<dbReference type="InterPro" id="IPR011009">
    <property type="entry name" value="Kinase-like_dom_sf"/>
</dbReference>
<dbReference type="SUPFAM" id="SSF56112">
    <property type="entry name" value="Protein kinase-like (PK-like)"/>
    <property type="match status" value="1"/>
</dbReference>
<dbReference type="PANTHER" id="PTHR39179">
    <property type="entry name" value="SPORE COAT PROTEIN I"/>
    <property type="match status" value="1"/>
</dbReference>